<organism evidence="5 6">
    <name type="scientific">Nocardioides acrostichi</name>
    <dbReference type="NCBI Taxonomy" id="2784339"/>
    <lineage>
        <taxon>Bacteria</taxon>
        <taxon>Bacillati</taxon>
        <taxon>Actinomycetota</taxon>
        <taxon>Actinomycetes</taxon>
        <taxon>Propionibacteriales</taxon>
        <taxon>Nocardioidaceae</taxon>
        <taxon>Nocardioides</taxon>
    </lineage>
</organism>
<reference evidence="5" key="1">
    <citation type="submission" date="2020-11" db="EMBL/GenBank/DDBJ databases">
        <title>Nocardioides sp. CBS4Y-1, whole genome shotgun sequence.</title>
        <authorList>
            <person name="Tuo L."/>
        </authorList>
    </citation>
    <scope>NUCLEOTIDE SEQUENCE</scope>
    <source>
        <strain evidence="5">CBS4Y-1</strain>
    </source>
</reference>
<accession>A0A930UXT8</accession>
<dbReference type="Pfam" id="PF12833">
    <property type="entry name" value="HTH_18"/>
    <property type="match status" value="1"/>
</dbReference>
<evidence type="ECO:0000256" key="1">
    <source>
        <dbReference type="ARBA" id="ARBA00023015"/>
    </source>
</evidence>
<dbReference type="SUPFAM" id="SSF46689">
    <property type="entry name" value="Homeodomain-like"/>
    <property type="match status" value="1"/>
</dbReference>
<dbReference type="GO" id="GO:0043565">
    <property type="term" value="F:sequence-specific DNA binding"/>
    <property type="evidence" value="ECO:0007669"/>
    <property type="project" value="InterPro"/>
</dbReference>
<name>A0A930UXT8_9ACTN</name>
<dbReference type="InterPro" id="IPR050204">
    <property type="entry name" value="AraC_XylS_family_regulators"/>
</dbReference>
<dbReference type="GO" id="GO:0003700">
    <property type="term" value="F:DNA-binding transcription factor activity"/>
    <property type="evidence" value="ECO:0007669"/>
    <property type="project" value="InterPro"/>
</dbReference>
<keyword evidence="1" id="KW-0805">Transcription regulation</keyword>
<dbReference type="Gene3D" id="1.10.10.60">
    <property type="entry name" value="Homeodomain-like"/>
    <property type="match status" value="1"/>
</dbReference>
<protein>
    <submittedName>
        <fullName evidence="5">AraC family transcriptional regulator</fullName>
    </submittedName>
</protein>
<feature type="domain" description="HTH araC/xylS-type" evidence="4">
    <location>
        <begin position="188"/>
        <end position="289"/>
    </location>
</feature>
<dbReference type="Pfam" id="PF20240">
    <property type="entry name" value="DUF6597"/>
    <property type="match status" value="1"/>
</dbReference>
<keyword evidence="6" id="KW-1185">Reference proteome</keyword>
<dbReference type="Proteomes" id="UP000656804">
    <property type="component" value="Unassembled WGS sequence"/>
</dbReference>
<evidence type="ECO:0000313" key="5">
    <source>
        <dbReference type="EMBL" id="MBF4162858.1"/>
    </source>
</evidence>
<dbReference type="AlphaFoldDB" id="A0A930UXT8"/>
<dbReference type="InterPro" id="IPR046532">
    <property type="entry name" value="DUF6597"/>
</dbReference>
<dbReference type="PANTHER" id="PTHR46796">
    <property type="entry name" value="HTH-TYPE TRANSCRIPTIONAL ACTIVATOR RHAS-RELATED"/>
    <property type="match status" value="1"/>
</dbReference>
<keyword evidence="3" id="KW-0804">Transcription</keyword>
<dbReference type="InterPro" id="IPR009057">
    <property type="entry name" value="Homeodomain-like_sf"/>
</dbReference>
<evidence type="ECO:0000313" key="6">
    <source>
        <dbReference type="Proteomes" id="UP000656804"/>
    </source>
</evidence>
<proteinExistence type="predicted"/>
<comment type="caution">
    <text evidence="5">The sequence shown here is derived from an EMBL/GenBank/DDBJ whole genome shotgun (WGS) entry which is preliminary data.</text>
</comment>
<evidence type="ECO:0000256" key="3">
    <source>
        <dbReference type="ARBA" id="ARBA00023163"/>
    </source>
</evidence>
<evidence type="ECO:0000259" key="4">
    <source>
        <dbReference type="PROSITE" id="PS01124"/>
    </source>
</evidence>
<dbReference type="InterPro" id="IPR018060">
    <property type="entry name" value="HTH_AraC"/>
</dbReference>
<sequence>MAPLSRSGPCVDRRNATDCRLVSDLGRDRAILDPTSAATRLRVGRTAAPATLEAQVSYLWSVHWRVDADHAQRVLPAPVMHLAAELREGAPRLVLTGVQRRIFTRTLAGTGHVVAAAFRPGGARAFLSCAAAALTDTEAPASEVLRGSPDDRGVAASLLEPGRQQEELFAELGEWLQTVDRTHDLRIDEVIGLAEQVEADPSLTRAEHVAALAGVSLRTLQRRFTDYVGVGPKWVVQRCRLLDVAAAAHSGEEVDWAALAVRLGYADQSHLIRAFTEVVGRSPAAYQRDS</sequence>
<dbReference type="SMART" id="SM00342">
    <property type="entry name" value="HTH_ARAC"/>
    <property type="match status" value="1"/>
</dbReference>
<dbReference type="EMBL" id="JADIVZ010000007">
    <property type="protein sequence ID" value="MBF4162858.1"/>
    <property type="molecule type" value="Genomic_DNA"/>
</dbReference>
<gene>
    <name evidence="5" type="ORF">ISG29_14270</name>
</gene>
<keyword evidence="2" id="KW-0238">DNA-binding</keyword>
<evidence type="ECO:0000256" key="2">
    <source>
        <dbReference type="ARBA" id="ARBA00023125"/>
    </source>
</evidence>
<dbReference type="PROSITE" id="PS01124">
    <property type="entry name" value="HTH_ARAC_FAMILY_2"/>
    <property type="match status" value="1"/>
</dbReference>